<dbReference type="AlphaFoldDB" id="A0A9Q9END7"/>
<dbReference type="Gene3D" id="3.40.50.720">
    <property type="entry name" value="NAD(P)-binding Rossmann-like Domain"/>
    <property type="match status" value="1"/>
</dbReference>
<dbReference type="SUPFAM" id="SSF51735">
    <property type="entry name" value="NAD(P)-binding Rossmann-fold domains"/>
    <property type="match status" value="1"/>
</dbReference>
<sequence length="290" mass="31225">MTLAILLTLDIRDKAATTFIDAELSPDLRSDEEVVAVVVGVVTHEPSTNGEAAPPARGAQLVAYSPWTIIDETHIEVLTCSTHPFPTNVEPHEALLHTASLIQANAIIHSLTPTSTDQDLPQPSPLSHAKRIVITGGETPLAAGLVQLLKHRYSNAKIYVTACMEDQLALFQRVLHLAQLGAHDAIDGAVPDLMQHWKTLDDGDGVDVIINTALTGSGGGEATEALPRRLVDQSMFVDCCTMQIRQFVSSQDIREVGSDQVAELHSFLARAADIFATRETPACTLADDED</sequence>
<reference evidence="1" key="1">
    <citation type="submission" date="2022-06" db="EMBL/GenBank/DDBJ databases">
        <title>Complete genome sequences of two strains of the flax pathogen Septoria linicola.</title>
        <authorList>
            <person name="Lapalu N."/>
            <person name="Simon A."/>
            <person name="Demenou B."/>
            <person name="Paumier D."/>
            <person name="Guillot M.-P."/>
            <person name="Gout L."/>
            <person name="Valade R."/>
        </authorList>
    </citation>
    <scope>NUCLEOTIDE SEQUENCE</scope>
    <source>
        <strain evidence="1">SE15195</strain>
    </source>
</reference>
<gene>
    <name evidence="1" type="ORF">Slin15195_G102740</name>
</gene>
<evidence type="ECO:0000313" key="2">
    <source>
        <dbReference type="Proteomes" id="UP001056384"/>
    </source>
</evidence>
<dbReference type="InterPro" id="IPR036291">
    <property type="entry name" value="NAD(P)-bd_dom_sf"/>
</dbReference>
<organism evidence="1 2">
    <name type="scientific">Septoria linicola</name>
    <dbReference type="NCBI Taxonomy" id="215465"/>
    <lineage>
        <taxon>Eukaryota</taxon>
        <taxon>Fungi</taxon>
        <taxon>Dikarya</taxon>
        <taxon>Ascomycota</taxon>
        <taxon>Pezizomycotina</taxon>
        <taxon>Dothideomycetes</taxon>
        <taxon>Dothideomycetidae</taxon>
        <taxon>Mycosphaerellales</taxon>
        <taxon>Mycosphaerellaceae</taxon>
        <taxon>Septoria</taxon>
    </lineage>
</organism>
<keyword evidence="2" id="KW-1185">Reference proteome</keyword>
<evidence type="ECO:0000313" key="1">
    <source>
        <dbReference type="EMBL" id="USW56955.1"/>
    </source>
</evidence>
<protein>
    <submittedName>
        <fullName evidence="1">NAD(P)-binding domain superfamily</fullName>
    </submittedName>
</protein>
<proteinExistence type="predicted"/>
<accession>A0A9Q9END7</accession>
<dbReference type="OrthoDB" id="120976at2759"/>
<dbReference type="EMBL" id="CP099426">
    <property type="protein sequence ID" value="USW56955.1"/>
    <property type="molecule type" value="Genomic_DNA"/>
</dbReference>
<name>A0A9Q9END7_9PEZI</name>
<dbReference type="Proteomes" id="UP001056384">
    <property type="component" value="Chromosome 9"/>
</dbReference>